<comment type="caution">
    <text evidence="2">The sequence shown here is derived from an EMBL/GenBank/DDBJ whole genome shotgun (WGS) entry which is preliminary data.</text>
</comment>
<dbReference type="eggNOG" id="ENOG5032UGF">
    <property type="taxonomic scope" value="Bacteria"/>
</dbReference>
<dbReference type="AlphaFoldDB" id="D1P837"/>
<dbReference type="Pfam" id="PF07424">
    <property type="entry name" value="TrbM"/>
    <property type="match status" value="1"/>
</dbReference>
<dbReference type="InterPro" id="IPR009989">
    <property type="entry name" value="TrbM"/>
</dbReference>
<evidence type="ECO:0000313" key="2">
    <source>
        <dbReference type="EMBL" id="EFB70480.1"/>
    </source>
</evidence>
<dbReference type="EMBL" id="ABXV02000074">
    <property type="protein sequence ID" value="EFB70480.1"/>
    <property type="molecule type" value="Genomic_DNA"/>
</dbReference>
<organism evidence="2 3">
    <name type="scientific">Providencia rustigianii DSM 4541</name>
    <dbReference type="NCBI Taxonomy" id="500637"/>
    <lineage>
        <taxon>Bacteria</taxon>
        <taxon>Pseudomonadati</taxon>
        <taxon>Pseudomonadota</taxon>
        <taxon>Gammaproteobacteria</taxon>
        <taxon>Enterobacterales</taxon>
        <taxon>Morganellaceae</taxon>
        <taxon>Providencia</taxon>
    </lineage>
</organism>
<keyword evidence="3" id="KW-1185">Reference proteome</keyword>
<gene>
    <name evidence="2" type="ORF">PROVRUST_08418</name>
</gene>
<protein>
    <submittedName>
        <fullName evidence="2">TrbM</fullName>
    </submittedName>
</protein>
<sequence>MVKKFHDDLFNKGIKMKKKLFALSLMISPLMSYADAPVFTGDIKLACEAVLCLSSGTRPSECAPSLSRYFGINKEFWSDTVRARGNFLNLCPASSEQGMPDLVNAIANGAGRCDAAYLNKFLYEEKEVSKCSGSNKDPDCWRETYYRIKNELPNYCRTYINHEWTDLNSSLRYEGSPEWIKKESVAGWNKSGGKWVD</sequence>
<evidence type="ECO:0000313" key="3">
    <source>
        <dbReference type="Proteomes" id="UP000005512"/>
    </source>
</evidence>
<name>D1P837_9GAMM</name>
<dbReference type="Proteomes" id="UP000005512">
    <property type="component" value="Unassembled WGS sequence"/>
</dbReference>
<keyword evidence="1" id="KW-0732">Signal</keyword>
<feature type="chain" id="PRO_5003025287" evidence="1">
    <location>
        <begin position="35"/>
        <end position="197"/>
    </location>
</feature>
<evidence type="ECO:0000256" key="1">
    <source>
        <dbReference type="SAM" id="SignalP"/>
    </source>
</evidence>
<feature type="signal peptide" evidence="1">
    <location>
        <begin position="1"/>
        <end position="34"/>
    </location>
</feature>
<dbReference type="HOGENOM" id="CLU_100129_0_0_6"/>
<reference evidence="2" key="1">
    <citation type="submission" date="2009-12" db="EMBL/GenBank/DDBJ databases">
        <authorList>
            <person name="Weinstock G."/>
            <person name="Sodergren E."/>
            <person name="Clifton S."/>
            <person name="Fulton L."/>
            <person name="Fulton B."/>
            <person name="Courtney L."/>
            <person name="Fronick C."/>
            <person name="Harrison M."/>
            <person name="Strong C."/>
            <person name="Farmer C."/>
            <person name="Delahaunty K."/>
            <person name="Markovic C."/>
            <person name="Hall O."/>
            <person name="Minx P."/>
            <person name="Tomlinson C."/>
            <person name="Mitreva M."/>
            <person name="Nelson J."/>
            <person name="Hou S."/>
            <person name="Wollam A."/>
            <person name="Pepin K.H."/>
            <person name="Johnson M."/>
            <person name="Bhonagiri V."/>
            <person name="Nash W.E."/>
            <person name="Warren W."/>
            <person name="Chinwalla A."/>
            <person name="Mardis E.R."/>
            <person name="Wilson R.K."/>
        </authorList>
    </citation>
    <scope>NUCLEOTIDE SEQUENCE [LARGE SCALE GENOMIC DNA]</scope>
    <source>
        <strain evidence="2">DSM 4541</strain>
    </source>
</reference>
<accession>D1P837</accession>
<dbReference type="STRING" id="500637.PROVRUST_08418"/>
<proteinExistence type="predicted"/>